<comment type="caution">
    <text evidence="1">The sequence shown here is derived from an EMBL/GenBank/DDBJ whole genome shotgun (WGS) entry which is preliminary data.</text>
</comment>
<dbReference type="Proteomes" id="UP000004827">
    <property type="component" value="Unassembled WGS sequence"/>
</dbReference>
<dbReference type="EMBL" id="ACYU01000017">
    <property type="protein sequence ID" value="EEW08357.1"/>
    <property type="molecule type" value="Genomic_DNA"/>
</dbReference>
<dbReference type="AlphaFoldDB" id="D2YA31"/>
<reference evidence="1 2" key="1">
    <citation type="journal article" date="2009" name="BMC Evol. Biol.">
        <title>Genomic taxonomy of Vibrios.</title>
        <authorList>
            <person name="Thompson C.C."/>
            <person name="Vicente A.C."/>
            <person name="Souza R.C."/>
            <person name="Vasconcelos A.T."/>
            <person name="Vesth T."/>
            <person name="Alves N.Jr."/>
            <person name="Ussery D.W."/>
            <person name="Iida T."/>
            <person name="Thompson F.L."/>
        </authorList>
    </citation>
    <scope>NUCLEOTIDE SEQUENCE [LARGE SCALE GENOMIC DNA]</scope>
    <source>
        <strain evidence="1 2">VM603</strain>
    </source>
</reference>
<proteinExistence type="predicted"/>
<sequence>MVVIIVNTGHYEFIGLGETHEQATEGLLKRWDKHCERNPDAESGYMQELIEEGSAQVVEMEPGSAVIYGLDG</sequence>
<evidence type="ECO:0000313" key="2">
    <source>
        <dbReference type="Proteomes" id="UP000004827"/>
    </source>
</evidence>
<gene>
    <name evidence="1" type="ORF">VMB_03780</name>
</gene>
<evidence type="ECO:0000313" key="1">
    <source>
        <dbReference type="EMBL" id="EEW08357.1"/>
    </source>
</evidence>
<name>D2YA31_VIBMI</name>
<accession>D2YA31</accession>
<protein>
    <submittedName>
        <fullName evidence="1">Uncharacterized protein</fullName>
    </submittedName>
</protein>
<dbReference type="RefSeq" id="WP_000260292.1">
    <property type="nucleotide sequence ID" value="NZ_ACYU01000017.1"/>
</dbReference>
<organism evidence="1 2">
    <name type="scientific">Vibrio mimicus VM603</name>
    <dbReference type="NCBI Taxonomy" id="671074"/>
    <lineage>
        <taxon>Bacteria</taxon>
        <taxon>Pseudomonadati</taxon>
        <taxon>Pseudomonadota</taxon>
        <taxon>Gammaproteobacteria</taxon>
        <taxon>Vibrionales</taxon>
        <taxon>Vibrionaceae</taxon>
        <taxon>Vibrio</taxon>
    </lineage>
</organism>